<feature type="signal peptide" evidence="1">
    <location>
        <begin position="1"/>
        <end position="26"/>
    </location>
</feature>
<proteinExistence type="predicted"/>
<dbReference type="AlphaFoldDB" id="A0A8J3Z9X2"/>
<protein>
    <recommendedName>
        <fullName evidence="4">Peptidase inhibitor family I36</fullName>
    </recommendedName>
</protein>
<sequence>MNIKGIVAAVLLGGAATVGVSTPALADYCGDALCVFQNPNVTGPVEGFNVADTNFNNGNHFSNGVNTNDNISSIDSWTSSSARFYTASLWRGNYEDIASWATVNQVRYDEQYSSFRYLV</sequence>
<keyword evidence="3" id="KW-1185">Reference proteome</keyword>
<accession>A0A8J3Z9X2</accession>
<gene>
    <name evidence="2" type="ORF">Vau01_077900</name>
</gene>
<dbReference type="Proteomes" id="UP000612585">
    <property type="component" value="Unassembled WGS sequence"/>
</dbReference>
<reference evidence="2" key="1">
    <citation type="submission" date="2021-01" db="EMBL/GenBank/DDBJ databases">
        <title>Whole genome shotgun sequence of Virgisporangium aurantiacum NBRC 16421.</title>
        <authorList>
            <person name="Komaki H."/>
            <person name="Tamura T."/>
        </authorList>
    </citation>
    <scope>NUCLEOTIDE SEQUENCE</scope>
    <source>
        <strain evidence="2">NBRC 16421</strain>
    </source>
</reference>
<dbReference type="RefSeq" id="WP_204004328.1">
    <property type="nucleotide sequence ID" value="NZ_BOPG01000051.1"/>
</dbReference>
<name>A0A8J3Z9X2_9ACTN</name>
<evidence type="ECO:0008006" key="4">
    <source>
        <dbReference type="Google" id="ProtNLM"/>
    </source>
</evidence>
<evidence type="ECO:0000256" key="1">
    <source>
        <dbReference type="SAM" id="SignalP"/>
    </source>
</evidence>
<evidence type="ECO:0000313" key="3">
    <source>
        <dbReference type="Proteomes" id="UP000612585"/>
    </source>
</evidence>
<evidence type="ECO:0000313" key="2">
    <source>
        <dbReference type="EMBL" id="GIJ60274.1"/>
    </source>
</evidence>
<comment type="caution">
    <text evidence="2">The sequence shown here is derived from an EMBL/GenBank/DDBJ whole genome shotgun (WGS) entry which is preliminary data.</text>
</comment>
<keyword evidence="1" id="KW-0732">Signal</keyword>
<organism evidence="2 3">
    <name type="scientific">Virgisporangium aurantiacum</name>
    <dbReference type="NCBI Taxonomy" id="175570"/>
    <lineage>
        <taxon>Bacteria</taxon>
        <taxon>Bacillati</taxon>
        <taxon>Actinomycetota</taxon>
        <taxon>Actinomycetes</taxon>
        <taxon>Micromonosporales</taxon>
        <taxon>Micromonosporaceae</taxon>
        <taxon>Virgisporangium</taxon>
    </lineage>
</organism>
<feature type="chain" id="PRO_5035243646" description="Peptidase inhibitor family I36" evidence="1">
    <location>
        <begin position="27"/>
        <end position="119"/>
    </location>
</feature>
<dbReference type="EMBL" id="BOPG01000051">
    <property type="protein sequence ID" value="GIJ60274.1"/>
    <property type="molecule type" value="Genomic_DNA"/>
</dbReference>